<dbReference type="RefSeq" id="WP_285612250.1">
    <property type="nucleotide sequence ID" value="NZ_BSSD01000008.1"/>
</dbReference>
<keyword evidence="2" id="KW-0489">Methyltransferase</keyword>
<dbReference type="PROSITE" id="PS00092">
    <property type="entry name" value="N6_MTASE"/>
    <property type="match status" value="1"/>
</dbReference>
<evidence type="ECO:0000313" key="7">
    <source>
        <dbReference type="EMBL" id="GLW94045.1"/>
    </source>
</evidence>
<dbReference type="GO" id="GO:0006304">
    <property type="term" value="P:DNA modification"/>
    <property type="evidence" value="ECO:0007669"/>
    <property type="project" value="InterPro"/>
</dbReference>
<dbReference type="EC" id="2.1.1.72" evidence="1"/>
<comment type="catalytic activity">
    <reaction evidence="5">
        <text>a 2'-deoxyadenosine in DNA + S-adenosyl-L-methionine = an N(6)-methyl-2'-deoxyadenosine in DNA + S-adenosyl-L-homocysteine + H(+)</text>
        <dbReference type="Rhea" id="RHEA:15197"/>
        <dbReference type="Rhea" id="RHEA-COMP:12418"/>
        <dbReference type="Rhea" id="RHEA-COMP:12419"/>
        <dbReference type="ChEBI" id="CHEBI:15378"/>
        <dbReference type="ChEBI" id="CHEBI:57856"/>
        <dbReference type="ChEBI" id="CHEBI:59789"/>
        <dbReference type="ChEBI" id="CHEBI:90615"/>
        <dbReference type="ChEBI" id="CHEBI:90616"/>
        <dbReference type="EC" id="2.1.1.72"/>
    </reaction>
</comment>
<keyword evidence="4" id="KW-0949">S-adenosyl-L-methionine</keyword>
<evidence type="ECO:0000256" key="1">
    <source>
        <dbReference type="ARBA" id="ARBA00011900"/>
    </source>
</evidence>
<dbReference type="EMBL" id="BSSD01000008">
    <property type="protein sequence ID" value="GLW94045.1"/>
    <property type="molecule type" value="Genomic_DNA"/>
</dbReference>
<evidence type="ECO:0000256" key="4">
    <source>
        <dbReference type="ARBA" id="ARBA00022691"/>
    </source>
</evidence>
<dbReference type="Proteomes" id="UP001165042">
    <property type="component" value="Unassembled WGS sequence"/>
</dbReference>
<dbReference type="SUPFAM" id="SSF53335">
    <property type="entry name" value="S-adenosyl-L-methionine-dependent methyltransferases"/>
    <property type="match status" value="1"/>
</dbReference>
<dbReference type="PRINTS" id="PR00507">
    <property type="entry name" value="N12N6MTFRASE"/>
</dbReference>
<dbReference type="GO" id="GO:0003676">
    <property type="term" value="F:nucleic acid binding"/>
    <property type="evidence" value="ECO:0007669"/>
    <property type="project" value="InterPro"/>
</dbReference>
<dbReference type="NCBIfam" id="NF033452">
    <property type="entry name" value="BREX_1_MTaseX"/>
    <property type="match status" value="1"/>
</dbReference>
<dbReference type="AlphaFoldDB" id="A0A9W6QSL5"/>
<dbReference type="Pfam" id="PF07669">
    <property type="entry name" value="Eco57I"/>
    <property type="match status" value="1"/>
</dbReference>
<name>A0A9W6QSL5_9PSEU</name>
<proteinExistence type="predicted"/>
<evidence type="ECO:0000256" key="3">
    <source>
        <dbReference type="ARBA" id="ARBA00022679"/>
    </source>
</evidence>
<sequence>METAPLKSFATWARTTLIREVTARIAVVLAPASPERVEQPKAVNALEKGVTAAGGGEKGKAAVADRVAYTWFNRIIALRFMDANGYTGIGVVSPQLGVETGQPEILAYAKRGNIDAVVIGTKTRETVTALLNGTRRSDDAQGEAYALLLADYCRYWNRAMPFMFEREGDYTELLIPANLLADGSVPSRAVKVLTKDVCQDVEVIGWLYQFYISERKNEVFAGFKKNKKAGADEIPAATQLFTPHWIVRYLVENSLGRLWMLNRPFSRLFDQMQYYIAPIDDETDFLKICGPEELKVVDPACGSGHMLTYAFDLLYAIYEEEGYAPAEIPGLILTNNLYGVEIDPRAGALAAFALTMKARAKQRTFFTKQIKPNVCVIAPVSFTRDELDFLLTRDGDRHGESAFWNQFERADTLGSLIRPDHELTVRLKQHLSEFDGDLLNADVLRRADSVVHYAEYLSPWYAVVVANPPYMGSGNMSAHLSEWTKRSFPEAKADLFACFIERATELAVPFGRVAMVTMQSWMFLSSFAAMRAALLKRHALESMAHLGTSAFDSIGGAVVSTTAFVFEVESSASSERRGAFVRLVDESGERSKSAALMSTANGENATRLYHANNSTMLGLPGAPIAYAASPALVTAMSSRIPLGQKFQPRTGMNTGDNARFVRDWWEVSNSKSMFDATSTAEAHAGRRKWFPYNKGGAYRRWYGNQQSVIAFDAANYEVLGNQGNHLPSRQYYFLPCVAWTKIATNSTSFRFFPHGFVFDGAGVSLFTDADEQRLVVLGFLNSSVAERFLELLSPTLNFQSGDIARLPTPPMASYGEIAATVRVLVDVAKSDWDSQELSWGFQRNPLFSAAGADGTLLAARCDEVLHEAKVVAHRQVALEERNNEVFAKLFELDGEVRSEVPLSSVSLWRNPAFLFGNLAPDVQLSAAKQRVVTDLVSYAVGCMFGRYSLDEPGLILADQGAIVQDYLAKVPSSIFAPDKDNVIPIVDGDWFEDDIVARFRTFVRVAFGEQHFEENLCFVTESLGVKDVRDYFVKSFYKDHVQRYKKRPIYWLFSSPKGSFNALIYMHRYTPSTVSTVLNEYLREFRAKLTASLQQQERLAAGGGTPRQQAAAQKEADRLRKVLVELEEYEHDVLYPLASRQLAIDLDDGVKANYPKFGAALKKIPALGGSDE</sequence>
<organism evidence="7 8">
    <name type="scientific">Actinokineospora globicatena</name>
    <dbReference type="NCBI Taxonomy" id="103729"/>
    <lineage>
        <taxon>Bacteria</taxon>
        <taxon>Bacillati</taxon>
        <taxon>Actinomycetota</taxon>
        <taxon>Actinomycetes</taxon>
        <taxon>Pseudonocardiales</taxon>
        <taxon>Pseudonocardiaceae</taxon>
        <taxon>Actinokineospora</taxon>
    </lineage>
</organism>
<dbReference type="GO" id="GO:0032259">
    <property type="term" value="P:methylation"/>
    <property type="evidence" value="ECO:0007669"/>
    <property type="project" value="UniProtKB-KW"/>
</dbReference>
<keyword evidence="3" id="KW-0808">Transferase</keyword>
<dbReference type="InterPro" id="IPR029063">
    <property type="entry name" value="SAM-dependent_MTases_sf"/>
</dbReference>
<feature type="domain" description="Type II methyltransferase M.TaqI-like" evidence="6">
    <location>
        <begin position="335"/>
        <end position="547"/>
    </location>
</feature>
<dbReference type="InterPro" id="IPR002052">
    <property type="entry name" value="DNA_methylase_N6_adenine_CS"/>
</dbReference>
<dbReference type="InterPro" id="IPR050953">
    <property type="entry name" value="N4_N6_ade-DNA_methylase"/>
</dbReference>
<accession>A0A9W6QSL5</accession>
<evidence type="ECO:0000256" key="2">
    <source>
        <dbReference type="ARBA" id="ARBA00022603"/>
    </source>
</evidence>
<evidence type="ECO:0000259" key="6">
    <source>
        <dbReference type="Pfam" id="PF07669"/>
    </source>
</evidence>
<dbReference type="PANTHER" id="PTHR33841:SF1">
    <property type="entry name" value="DNA METHYLTRANSFERASE A"/>
    <property type="match status" value="1"/>
</dbReference>
<comment type="caution">
    <text evidence="7">The sequence shown here is derived from an EMBL/GenBank/DDBJ whole genome shotgun (WGS) entry which is preliminary data.</text>
</comment>
<gene>
    <name evidence="7" type="ORF">Aglo03_48610</name>
</gene>
<keyword evidence="8" id="KW-1185">Reference proteome</keyword>
<dbReference type="PANTHER" id="PTHR33841">
    <property type="entry name" value="DNA METHYLTRANSFERASE YEEA-RELATED"/>
    <property type="match status" value="1"/>
</dbReference>
<evidence type="ECO:0000313" key="8">
    <source>
        <dbReference type="Proteomes" id="UP001165042"/>
    </source>
</evidence>
<dbReference type="Gene3D" id="3.40.50.150">
    <property type="entry name" value="Vaccinia Virus protein VP39"/>
    <property type="match status" value="1"/>
</dbReference>
<dbReference type="InterPro" id="IPR047939">
    <property type="entry name" value="BREX_1_PglX"/>
</dbReference>
<reference evidence="7" key="1">
    <citation type="submission" date="2023-02" db="EMBL/GenBank/DDBJ databases">
        <title>Actinokineospora globicatena NBRC 15670.</title>
        <authorList>
            <person name="Ichikawa N."/>
            <person name="Sato H."/>
            <person name="Tonouchi N."/>
        </authorList>
    </citation>
    <scope>NUCLEOTIDE SEQUENCE</scope>
    <source>
        <strain evidence="7">NBRC 15670</strain>
    </source>
</reference>
<protein>
    <recommendedName>
        <fullName evidence="1">site-specific DNA-methyltransferase (adenine-specific)</fullName>
        <ecNumber evidence="1">2.1.1.72</ecNumber>
    </recommendedName>
</protein>
<dbReference type="GO" id="GO:0009007">
    <property type="term" value="F:site-specific DNA-methyltransferase (adenine-specific) activity"/>
    <property type="evidence" value="ECO:0007669"/>
    <property type="project" value="UniProtKB-EC"/>
</dbReference>
<evidence type="ECO:0000256" key="5">
    <source>
        <dbReference type="ARBA" id="ARBA00047942"/>
    </source>
</evidence>
<dbReference type="InterPro" id="IPR011639">
    <property type="entry name" value="MethylTrfase_TaqI-like_dom"/>
</dbReference>